<comment type="caution">
    <text evidence="3">The sequence shown here is derived from an EMBL/GenBank/DDBJ whole genome shotgun (WGS) entry which is preliminary data.</text>
</comment>
<proteinExistence type="predicted"/>
<sequence length="420" mass="46279">MPPRTLHRPALPPARSNHGFSLSKPPSLPLTGEASADKARSPRALARAHWQLAAIAGLFGVGLLSAEAIAPWWQRPQHSATTSLDAPPSSPPAEIIEDSRRQIAESAAIVRGQADPNWQPQMRPVQPLNVTNYTAQAQRQSANATSYYSSYQNSNSYTNYQNSSDNRFNSAQPAANRPANRNSPTNSPTNSSNFNSYSNYNNSYSNGYNNGNPVRNNGNNSGSNYNRNINQVNSVGNYAGGYNPNYVNPYGNSGQGNQWDRSGRRTSWQQGSFPVENFQTYTSPFGYRRRGGSVEFHKGLDLAAPKGSYIRSWWAGRVIRVSDGGLCGTAITIQSGAWEHTYCHMMGRVATWQGRRYLSDPDGGLRIFQGQTVTTGMRVGRVGMTGRTTGPHLHWGIKYGKDWIDPALVLRAMYQQQARN</sequence>
<dbReference type="EC" id="3.4.-.-" evidence="3"/>
<evidence type="ECO:0000259" key="2">
    <source>
        <dbReference type="Pfam" id="PF01551"/>
    </source>
</evidence>
<dbReference type="InterPro" id="IPR016047">
    <property type="entry name" value="M23ase_b-sheet_dom"/>
</dbReference>
<dbReference type="EMBL" id="JAZAQF010000028">
    <property type="protein sequence ID" value="MFG3817052.1"/>
    <property type="molecule type" value="Genomic_DNA"/>
</dbReference>
<dbReference type="PANTHER" id="PTHR21666">
    <property type="entry name" value="PEPTIDASE-RELATED"/>
    <property type="match status" value="1"/>
</dbReference>
<feature type="compositionally biased region" description="Polar residues" evidence="1">
    <location>
        <begin position="255"/>
        <end position="268"/>
    </location>
</feature>
<organism evidence="3 4">
    <name type="scientific">Limnothrix redekei LRLZ20PSL1</name>
    <dbReference type="NCBI Taxonomy" id="3112953"/>
    <lineage>
        <taxon>Bacteria</taxon>
        <taxon>Bacillati</taxon>
        <taxon>Cyanobacteriota</taxon>
        <taxon>Cyanophyceae</taxon>
        <taxon>Pseudanabaenales</taxon>
        <taxon>Pseudanabaenaceae</taxon>
        <taxon>Limnothrix</taxon>
    </lineage>
</organism>
<dbReference type="InterPro" id="IPR011055">
    <property type="entry name" value="Dup_hybrid_motif"/>
</dbReference>
<dbReference type="GO" id="GO:0016787">
    <property type="term" value="F:hydrolase activity"/>
    <property type="evidence" value="ECO:0007669"/>
    <property type="project" value="UniProtKB-KW"/>
</dbReference>
<protein>
    <submittedName>
        <fullName evidence="3">M23 family metallopeptidase</fullName>
        <ecNumber evidence="3">3.4.-.-</ecNumber>
    </submittedName>
</protein>
<dbReference type="SUPFAM" id="SSF51261">
    <property type="entry name" value="Duplicated hybrid motif"/>
    <property type="match status" value="1"/>
</dbReference>
<gene>
    <name evidence="3" type="ORF">VPK24_05340</name>
</gene>
<evidence type="ECO:0000313" key="4">
    <source>
        <dbReference type="Proteomes" id="UP001604335"/>
    </source>
</evidence>
<feature type="region of interest" description="Disordered" evidence="1">
    <location>
        <begin position="249"/>
        <end position="268"/>
    </location>
</feature>
<feature type="region of interest" description="Disordered" evidence="1">
    <location>
        <begin position="156"/>
        <end position="231"/>
    </location>
</feature>
<keyword evidence="4" id="KW-1185">Reference proteome</keyword>
<feature type="domain" description="M23ase beta-sheet core" evidence="2">
    <location>
        <begin position="367"/>
        <end position="406"/>
    </location>
</feature>
<evidence type="ECO:0000256" key="1">
    <source>
        <dbReference type="SAM" id="MobiDB-lite"/>
    </source>
</evidence>
<evidence type="ECO:0000313" key="3">
    <source>
        <dbReference type="EMBL" id="MFG3817052.1"/>
    </source>
</evidence>
<dbReference type="PANTHER" id="PTHR21666:SF293">
    <property type="entry name" value="SLL1488 PROTEIN"/>
    <property type="match status" value="1"/>
</dbReference>
<dbReference type="Proteomes" id="UP001604335">
    <property type="component" value="Unassembled WGS sequence"/>
</dbReference>
<accession>A0ABW7C8G5</accession>
<dbReference type="InterPro" id="IPR050570">
    <property type="entry name" value="Cell_wall_metabolism_enzyme"/>
</dbReference>
<feature type="domain" description="M23ase beta-sheet core" evidence="2">
    <location>
        <begin position="296"/>
        <end position="346"/>
    </location>
</feature>
<dbReference type="Gene3D" id="2.70.70.10">
    <property type="entry name" value="Glucose Permease (Domain IIA)"/>
    <property type="match status" value="1"/>
</dbReference>
<dbReference type="CDD" id="cd12797">
    <property type="entry name" value="M23_peptidase"/>
    <property type="match status" value="1"/>
</dbReference>
<keyword evidence="3" id="KW-0378">Hydrolase</keyword>
<name>A0ABW7C8G5_9CYAN</name>
<dbReference type="Pfam" id="PF01551">
    <property type="entry name" value="Peptidase_M23"/>
    <property type="match status" value="2"/>
</dbReference>
<feature type="region of interest" description="Disordered" evidence="1">
    <location>
        <begin position="1"/>
        <end position="36"/>
    </location>
</feature>
<reference evidence="4" key="1">
    <citation type="journal article" date="2024" name="Algal Res.">
        <title>Biochemical, toxicological and genomic investigation of a high-biomass producing Limnothrix strain isolated from Italian shallow drinking water reservoir.</title>
        <authorList>
            <person name="Simonazzi M."/>
            <person name="Shishido T.K."/>
            <person name="Delbaje E."/>
            <person name="Wahlsten M."/>
            <person name="Fewer D.P."/>
            <person name="Sivonen K."/>
            <person name="Pezzolesi L."/>
            <person name="Pistocchi R."/>
        </authorList>
    </citation>
    <scope>NUCLEOTIDE SEQUENCE [LARGE SCALE GENOMIC DNA]</scope>
    <source>
        <strain evidence="4">LRLZ20PSL1</strain>
    </source>
</reference>